<dbReference type="Pfam" id="PF12728">
    <property type="entry name" value="HTH_17"/>
    <property type="match status" value="1"/>
</dbReference>
<dbReference type="PATRIC" id="fig|253.9.peg.616"/>
<evidence type="ECO:0000259" key="1">
    <source>
        <dbReference type="Pfam" id="PF12728"/>
    </source>
</evidence>
<dbReference type="GO" id="GO:0003677">
    <property type="term" value="F:DNA binding"/>
    <property type="evidence" value="ECO:0007669"/>
    <property type="project" value="InterPro"/>
</dbReference>
<comment type="caution">
    <text evidence="2">The sequence shown here is derived from an EMBL/GenBank/DDBJ whole genome shotgun (WGS) entry which is preliminary data.</text>
</comment>
<accession>A0A0N0IYB5</accession>
<dbReference type="AlphaFoldDB" id="A0A0N0IYB5"/>
<reference evidence="3" key="2">
    <citation type="submission" date="2015-09" db="EMBL/GenBank/DDBJ databases">
        <title>Draft genome sequence of a multidrug-resistant Chryseobacterium indologenes isolate from Malaysia.</title>
        <authorList>
            <person name="Yu C.Y."/>
            <person name="Ang G.Y."/>
            <person name="Chan K.-G."/>
        </authorList>
    </citation>
    <scope>NUCLEOTIDE SEQUENCE [LARGE SCALE GENOMIC DNA]</scope>
    <source>
        <strain evidence="3">CI_885</strain>
    </source>
</reference>
<gene>
    <name evidence="2" type="ORF">AOB46_02905</name>
</gene>
<protein>
    <submittedName>
        <fullName evidence="2">Excisionase</fullName>
    </submittedName>
</protein>
<dbReference type="InterPro" id="IPR010093">
    <property type="entry name" value="SinI_DNA-bd"/>
</dbReference>
<dbReference type="InterPro" id="IPR041657">
    <property type="entry name" value="HTH_17"/>
</dbReference>
<evidence type="ECO:0000313" key="3">
    <source>
        <dbReference type="Proteomes" id="UP000037953"/>
    </source>
</evidence>
<dbReference type="RefSeq" id="WP_062696529.1">
    <property type="nucleotide sequence ID" value="NZ_LJOD01000001.1"/>
</dbReference>
<reference evidence="2 3" key="1">
    <citation type="journal article" date="2015" name="Genom Data">
        <title>Draft genome sequence of a multidrug-resistant Chryseobacterium indologenes isolate from Malaysia.</title>
        <authorList>
            <person name="Yu C.Y."/>
            <person name="Ang G.Y."/>
            <person name="Cheng H.J."/>
            <person name="Cheong Y.M."/>
            <person name="Yin W.F."/>
            <person name="Chan K.G."/>
        </authorList>
    </citation>
    <scope>NUCLEOTIDE SEQUENCE [LARGE SCALE GENOMIC DNA]</scope>
    <source>
        <strain evidence="2 3">CI_885</strain>
    </source>
</reference>
<sequence>MSSNIKTIRICQYCGKEFIAKTTVTRYCSHTCNKKAYKTALKTKKIEESNINMQLFKESSIDIINSSAFLTVKESACLLKCSKQMIYHLVNSGRLKSIKLSVRNTRISRIEIDNLFKISILRVKEN</sequence>
<evidence type="ECO:0000313" key="2">
    <source>
        <dbReference type="EMBL" id="KPE52952.1"/>
    </source>
</evidence>
<name>A0A0N0IYB5_CHRID</name>
<feature type="domain" description="Helix-turn-helix" evidence="1">
    <location>
        <begin position="69"/>
        <end position="114"/>
    </location>
</feature>
<organism evidence="2 3">
    <name type="scientific">Chryseobacterium indologenes</name>
    <name type="common">Flavobacterium indologenes</name>
    <dbReference type="NCBI Taxonomy" id="253"/>
    <lineage>
        <taxon>Bacteria</taxon>
        <taxon>Pseudomonadati</taxon>
        <taxon>Bacteroidota</taxon>
        <taxon>Flavobacteriia</taxon>
        <taxon>Flavobacteriales</taxon>
        <taxon>Weeksellaceae</taxon>
        <taxon>Chryseobacterium group</taxon>
        <taxon>Chryseobacterium</taxon>
    </lineage>
</organism>
<proteinExistence type="predicted"/>
<dbReference type="Proteomes" id="UP000037953">
    <property type="component" value="Unassembled WGS sequence"/>
</dbReference>
<dbReference type="NCBIfam" id="TIGR01764">
    <property type="entry name" value="excise"/>
    <property type="match status" value="1"/>
</dbReference>
<dbReference type="EMBL" id="LJOD01000001">
    <property type="protein sequence ID" value="KPE52952.1"/>
    <property type="molecule type" value="Genomic_DNA"/>
</dbReference>
<dbReference type="OrthoDB" id="1003442at2"/>